<dbReference type="AlphaFoldDB" id="A0A9X8CYF4"/>
<organism evidence="2 3">
    <name type="scientific">Acidovorax cavernicola</name>
    <dbReference type="NCBI Taxonomy" id="1675792"/>
    <lineage>
        <taxon>Bacteria</taxon>
        <taxon>Pseudomonadati</taxon>
        <taxon>Pseudomonadota</taxon>
        <taxon>Betaproteobacteria</taxon>
        <taxon>Burkholderiales</taxon>
        <taxon>Comamonadaceae</taxon>
        <taxon>Acidovorax</taxon>
    </lineage>
</organism>
<dbReference type="EMBL" id="QXMN01000105">
    <property type="protein sequence ID" value="RIX72201.1"/>
    <property type="molecule type" value="Genomic_DNA"/>
</dbReference>
<evidence type="ECO:0000313" key="3">
    <source>
        <dbReference type="Proteomes" id="UP000265619"/>
    </source>
</evidence>
<evidence type="ECO:0000256" key="1">
    <source>
        <dbReference type="SAM" id="MobiDB-lite"/>
    </source>
</evidence>
<sequence length="200" mass="21051">MTAACLMASSLAHAGEVPETPANANAPRKLDWAKYESVKHKLDQAFGGTAEKLKRMNAEGKIQELKISEMVKQAHAQRLAHPIALTPAHAGDAGSARQQQFLADRDRFLAAGAETSADLEPGAPKIGRLSRDRMKVMEGIPLFSPAGQAAAIGAASKRSPEPSPTPVRRSLDHGALNNLLARRTAAPQVPTSPASAVVTA</sequence>
<dbReference type="Proteomes" id="UP000265619">
    <property type="component" value="Unassembled WGS sequence"/>
</dbReference>
<evidence type="ECO:0000313" key="2">
    <source>
        <dbReference type="EMBL" id="RIX72201.1"/>
    </source>
</evidence>
<name>A0A9X8CYF4_9BURK</name>
<feature type="region of interest" description="Disordered" evidence="1">
    <location>
        <begin position="151"/>
        <end position="200"/>
    </location>
</feature>
<reference evidence="2 3" key="1">
    <citation type="submission" date="2018-09" db="EMBL/GenBank/DDBJ databases">
        <title>Acidovorax cavernicola nov. sp. isolated from Gruta de las Maravillas (Aracena, Spain).</title>
        <authorList>
            <person name="Jurado V."/>
            <person name="Gutierrez-Patricio S."/>
            <person name="Gonzalez-Pimentel J.L."/>
            <person name="Miller A.Z."/>
            <person name="Laiz L."/>
            <person name="Saiz-Jimenez C."/>
        </authorList>
    </citation>
    <scope>NUCLEOTIDE SEQUENCE [LARGE SCALE GENOMIC DNA]</scope>
    <source>
        <strain evidence="2 3">1011MAR4D40.2</strain>
    </source>
</reference>
<keyword evidence="3" id="KW-1185">Reference proteome</keyword>
<gene>
    <name evidence="2" type="ORF">D3H34_31075</name>
</gene>
<comment type="caution">
    <text evidence="2">The sequence shown here is derived from an EMBL/GenBank/DDBJ whole genome shotgun (WGS) entry which is preliminary data.</text>
</comment>
<feature type="compositionally biased region" description="Low complexity" evidence="1">
    <location>
        <begin position="175"/>
        <end position="186"/>
    </location>
</feature>
<proteinExistence type="predicted"/>
<protein>
    <submittedName>
        <fullName evidence="2">Uncharacterized protein</fullName>
    </submittedName>
</protein>
<accession>A0A9X8CYF4</accession>